<keyword evidence="2" id="KW-1185">Reference proteome</keyword>
<evidence type="ECO:0000313" key="1">
    <source>
        <dbReference type="EMBL" id="TKG66193.1"/>
    </source>
</evidence>
<reference evidence="1 2" key="1">
    <citation type="journal article" date="2015" name="Antonie Van Leeuwenhoek">
        <title>Prauserella endophytica sp. nov., an endophytic actinobacterium isolated from Tamarix taklamakanensis.</title>
        <authorList>
            <person name="Liu J.M."/>
            <person name="Habden X."/>
            <person name="Guo L."/>
            <person name="Tuo L."/>
            <person name="Jiang Z.K."/>
            <person name="Liu S.W."/>
            <person name="Liu X.F."/>
            <person name="Chen L."/>
            <person name="Li R.F."/>
            <person name="Zhang Y.Q."/>
            <person name="Sun C.H."/>
        </authorList>
    </citation>
    <scope>NUCLEOTIDE SEQUENCE [LARGE SCALE GENOMIC DNA]</scope>
    <source>
        <strain evidence="1 2">CGMCC 4.7182</strain>
    </source>
</reference>
<dbReference type="RefSeq" id="WP_137096292.1">
    <property type="nucleotide sequence ID" value="NZ_SWMS01000016.1"/>
</dbReference>
<protein>
    <submittedName>
        <fullName evidence="1">Uncharacterized protein</fullName>
    </submittedName>
</protein>
<name>A0ABY2RZE0_9PSEU</name>
<gene>
    <name evidence="1" type="ORF">FCN18_25470</name>
</gene>
<dbReference type="Proteomes" id="UP000309992">
    <property type="component" value="Unassembled WGS sequence"/>
</dbReference>
<dbReference type="EMBL" id="SWMS01000016">
    <property type="protein sequence ID" value="TKG66193.1"/>
    <property type="molecule type" value="Genomic_DNA"/>
</dbReference>
<comment type="caution">
    <text evidence="1">The sequence shown here is derived from an EMBL/GenBank/DDBJ whole genome shotgun (WGS) entry which is preliminary data.</text>
</comment>
<sequence length="69" mass="7603">MTVEAVLVALALIALYVIACIIWPFAPCGRCNGAGRFRSPSGKAWRACRRCRGSGRKERLGRKLLTLIK</sequence>
<evidence type="ECO:0000313" key="2">
    <source>
        <dbReference type="Proteomes" id="UP000309992"/>
    </source>
</evidence>
<proteinExistence type="predicted"/>
<dbReference type="Gene3D" id="6.20.20.10">
    <property type="match status" value="1"/>
</dbReference>
<accession>A0ABY2RZE0</accession>
<organism evidence="1 2">
    <name type="scientific">Prauserella endophytica</name>
    <dbReference type="NCBI Taxonomy" id="1592324"/>
    <lineage>
        <taxon>Bacteria</taxon>
        <taxon>Bacillati</taxon>
        <taxon>Actinomycetota</taxon>
        <taxon>Actinomycetes</taxon>
        <taxon>Pseudonocardiales</taxon>
        <taxon>Pseudonocardiaceae</taxon>
        <taxon>Prauserella</taxon>
        <taxon>Prauserella coralliicola group</taxon>
    </lineage>
</organism>